<dbReference type="GeneID" id="43582750"/>
<dbReference type="OrthoDB" id="5415592at2759"/>
<proteinExistence type="predicted"/>
<evidence type="ECO:0000256" key="1">
    <source>
        <dbReference type="SAM" id="SignalP"/>
    </source>
</evidence>
<dbReference type="Proteomes" id="UP000398389">
    <property type="component" value="Unassembled WGS sequence"/>
</dbReference>
<dbReference type="RefSeq" id="XP_031854541.1">
    <property type="nucleotide sequence ID" value="XM_031998650.1"/>
</dbReference>
<feature type="chain" id="PRO_5022996184" description="Cell wall protein CWP1" evidence="1">
    <location>
        <begin position="17"/>
        <end position="253"/>
    </location>
</feature>
<keyword evidence="1" id="KW-0732">Signal</keyword>
<name>A0A5E8BXC2_9ASCO</name>
<dbReference type="AlphaFoldDB" id="A0A5E8BXC2"/>
<protein>
    <recommendedName>
        <fullName evidence="4">Cell wall protein CWP1</fullName>
    </recommendedName>
</protein>
<evidence type="ECO:0000313" key="2">
    <source>
        <dbReference type="EMBL" id="VVT54157.1"/>
    </source>
</evidence>
<organism evidence="2 3">
    <name type="scientific">Magnusiomyces paraingens</name>
    <dbReference type="NCBI Taxonomy" id="2606893"/>
    <lineage>
        <taxon>Eukaryota</taxon>
        <taxon>Fungi</taxon>
        <taxon>Dikarya</taxon>
        <taxon>Ascomycota</taxon>
        <taxon>Saccharomycotina</taxon>
        <taxon>Dipodascomycetes</taxon>
        <taxon>Dipodascales</taxon>
        <taxon>Dipodascaceae</taxon>
        <taxon>Magnusiomyces</taxon>
    </lineage>
</organism>
<sequence>MQFFIALSVFAAAAQAAIQGNTAFGLIVIRSGSPVQYSSLKEDSNRKLVIDSSISTDFTGFFLPDGRVRVGGTDSWLAVGSDEQLAVLTATPQNFGVDDNNWLTLSDGTSNFYLLSSGDSTYNVYNGAGYSQSNAIGIALRVVWDETNSTSSESVASSTVASSIASSSHSAVASSSSTASHASSIASSQVTSAPTAASSPISQVVETVTICHKNGTCTHASSSVAQVNGAVNVGSYFGAAVAAVAAAAGALFL</sequence>
<gene>
    <name evidence="2" type="ORF">SAPINGB_P003935</name>
</gene>
<dbReference type="EMBL" id="CABVLU010000003">
    <property type="protein sequence ID" value="VVT54157.1"/>
    <property type="molecule type" value="Genomic_DNA"/>
</dbReference>
<keyword evidence="3" id="KW-1185">Reference proteome</keyword>
<reference evidence="2 3" key="1">
    <citation type="submission" date="2019-09" db="EMBL/GenBank/DDBJ databases">
        <authorList>
            <person name="Brejova B."/>
        </authorList>
    </citation>
    <scope>NUCLEOTIDE SEQUENCE [LARGE SCALE GENOMIC DNA]</scope>
</reference>
<evidence type="ECO:0000313" key="3">
    <source>
        <dbReference type="Proteomes" id="UP000398389"/>
    </source>
</evidence>
<accession>A0A5E8BXC2</accession>
<evidence type="ECO:0008006" key="4">
    <source>
        <dbReference type="Google" id="ProtNLM"/>
    </source>
</evidence>
<feature type="signal peptide" evidence="1">
    <location>
        <begin position="1"/>
        <end position="16"/>
    </location>
</feature>